<accession>A0A2T0MIM6</accession>
<protein>
    <submittedName>
        <fullName evidence="1">Uncharacterized protein</fullName>
    </submittedName>
</protein>
<evidence type="ECO:0000313" key="2">
    <source>
        <dbReference type="Proteomes" id="UP000237640"/>
    </source>
</evidence>
<dbReference type="OrthoDB" id="1450030at2"/>
<dbReference type="EMBL" id="PVYX01000001">
    <property type="protein sequence ID" value="PRX57438.1"/>
    <property type="molecule type" value="Genomic_DNA"/>
</dbReference>
<keyword evidence="2" id="KW-1185">Reference proteome</keyword>
<evidence type="ECO:0000313" key="1">
    <source>
        <dbReference type="EMBL" id="PRX57438.1"/>
    </source>
</evidence>
<dbReference type="Proteomes" id="UP000237640">
    <property type="component" value="Unassembled WGS sequence"/>
</dbReference>
<dbReference type="AlphaFoldDB" id="A0A2T0MIM6"/>
<dbReference type="RefSeq" id="WP_158259087.1">
    <property type="nucleotide sequence ID" value="NZ_PVYX01000001.1"/>
</dbReference>
<reference evidence="1 2" key="1">
    <citation type="submission" date="2018-03" db="EMBL/GenBank/DDBJ databases">
        <title>Genomic Encyclopedia of Archaeal and Bacterial Type Strains, Phase II (KMG-II): from individual species to whole genera.</title>
        <authorList>
            <person name="Goeker M."/>
        </authorList>
    </citation>
    <scope>NUCLEOTIDE SEQUENCE [LARGE SCALE GENOMIC DNA]</scope>
    <source>
        <strain evidence="1 2">DSM 25027</strain>
    </source>
</reference>
<organism evidence="1 2">
    <name type="scientific">Flagellimonas meridianipacifica</name>
    <dbReference type="NCBI Taxonomy" id="1080225"/>
    <lineage>
        <taxon>Bacteria</taxon>
        <taxon>Pseudomonadati</taxon>
        <taxon>Bacteroidota</taxon>
        <taxon>Flavobacteriia</taxon>
        <taxon>Flavobacteriales</taxon>
        <taxon>Flavobacteriaceae</taxon>
        <taxon>Flagellimonas</taxon>
    </lineage>
</organism>
<name>A0A2T0MIM6_9FLAO</name>
<gene>
    <name evidence="1" type="ORF">CLV81_1443</name>
</gene>
<sequence length="46" mass="5378">MKEERSLGSIPIVAIRVFTENNQVFKQEGTGDWHVVPFKWTSVIFR</sequence>
<proteinExistence type="predicted"/>
<comment type="caution">
    <text evidence="1">The sequence shown here is derived from an EMBL/GenBank/DDBJ whole genome shotgun (WGS) entry which is preliminary data.</text>
</comment>